<sequence length="59" mass="7238">MRLESKEVAEFRYRPVACKKDHRMVVIRKTTAREEGKARLLDEVRYYFHITNDWESHQN</sequence>
<evidence type="ECO:0008006" key="2">
    <source>
        <dbReference type="Google" id="ProtNLM"/>
    </source>
</evidence>
<name>A0AAU7C825_9BACT</name>
<protein>
    <recommendedName>
        <fullName evidence="2">Transposase</fullName>
    </recommendedName>
</protein>
<reference evidence="1" key="1">
    <citation type="submission" date="2024-05" db="EMBL/GenBank/DDBJ databases">
        <title>Planctomycetes of the genus Singulisphaera possess chitinolytic capabilities.</title>
        <authorList>
            <person name="Ivanova A."/>
        </authorList>
    </citation>
    <scope>NUCLEOTIDE SEQUENCE</scope>
    <source>
        <strain evidence="1">Ch08T</strain>
    </source>
</reference>
<evidence type="ECO:0000313" key="1">
    <source>
        <dbReference type="EMBL" id="XBH01275.1"/>
    </source>
</evidence>
<dbReference type="RefSeq" id="WP_406693971.1">
    <property type="nucleotide sequence ID" value="NZ_CP155447.1"/>
</dbReference>
<gene>
    <name evidence="1" type="ORF">V5E97_23295</name>
</gene>
<organism evidence="1">
    <name type="scientific">Singulisphaera sp. Ch08</name>
    <dbReference type="NCBI Taxonomy" id="3120278"/>
    <lineage>
        <taxon>Bacteria</taxon>
        <taxon>Pseudomonadati</taxon>
        <taxon>Planctomycetota</taxon>
        <taxon>Planctomycetia</taxon>
        <taxon>Isosphaerales</taxon>
        <taxon>Isosphaeraceae</taxon>
        <taxon>Singulisphaera</taxon>
    </lineage>
</organism>
<accession>A0AAU7C825</accession>
<dbReference type="EMBL" id="CP155447">
    <property type="protein sequence ID" value="XBH01275.1"/>
    <property type="molecule type" value="Genomic_DNA"/>
</dbReference>
<dbReference type="AlphaFoldDB" id="A0AAU7C825"/>
<proteinExistence type="predicted"/>